<dbReference type="InterPro" id="IPR044894">
    <property type="entry name" value="TubC_N_sf"/>
</dbReference>
<protein>
    <recommendedName>
        <fullName evidence="1">TubC N-terminal docking domain-containing protein</fullName>
    </recommendedName>
</protein>
<feature type="domain" description="TubC N-terminal docking" evidence="1">
    <location>
        <begin position="5"/>
        <end position="54"/>
    </location>
</feature>
<dbReference type="InterPro" id="IPR041464">
    <property type="entry name" value="TubC_N"/>
</dbReference>
<proteinExistence type="predicted"/>
<dbReference type="Pfam" id="PF18563">
    <property type="entry name" value="TubC_N"/>
    <property type="match status" value="1"/>
</dbReference>
<dbReference type="KEGG" id="alam:RT761_02094"/>
<sequence length="98" mass="11662">MTTFELLEELKKRKIIIYLSEGKIKLKGEEETLTPELIDTIRKYKSELVKYLTERSRNDDQTEWVKYAQWAWTGILLEAERQGDSERAHFAKQVLETI</sequence>
<evidence type="ECO:0000313" key="3">
    <source>
        <dbReference type="Proteomes" id="UP000594463"/>
    </source>
</evidence>
<dbReference type="AlphaFoldDB" id="A0A7T1F3H0"/>
<organism evidence="2 3">
    <name type="scientific">Atribacter laminatus</name>
    <dbReference type="NCBI Taxonomy" id="2847778"/>
    <lineage>
        <taxon>Bacteria</taxon>
        <taxon>Pseudomonadati</taxon>
        <taxon>Atribacterota</taxon>
        <taxon>Atribacteria</taxon>
        <taxon>Atribacterales</taxon>
        <taxon>Atribacteraceae</taxon>
        <taxon>Atribacter</taxon>
    </lineage>
</organism>
<dbReference type="Gene3D" id="1.10.10.1830">
    <property type="entry name" value="Non-ribosomal peptide synthase, adenylation domain"/>
    <property type="match status" value="1"/>
</dbReference>
<keyword evidence="3" id="KW-1185">Reference proteome</keyword>
<evidence type="ECO:0000313" key="2">
    <source>
        <dbReference type="EMBL" id="QPM68867.1"/>
    </source>
</evidence>
<reference evidence="2 3" key="1">
    <citation type="journal article" date="2021" name="Nat. Commun.">
        <title>Isolation of a member of the candidate phylum Atribacteria reveals a unique cell membrane structure.</title>
        <authorList>
            <person name="Taiki K."/>
            <person name="Nobu M.K."/>
            <person name="Kusada H."/>
            <person name="Meng X.-Y."/>
            <person name="Hosoki N."/>
            <person name="Uematsu K."/>
            <person name="Yoshioka H."/>
            <person name="Kamagata Y."/>
            <person name="Tamaki H."/>
        </authorList>
    </citation>
    <scope>NUCLEOTIDE SEQUENCE [LARGE SCALE GENOMIC DNA]</scope>
    <source>
        <strain evidence="2 3">RT761</strain>
    </source>
</reference>
<gene>
    <name evidence="2" type="ORF">RT761_02094</name>
</gene>
<dbReference type="Proteomes" id="UP000594463">
    <property type="component" value="Chromosome"/>
</dbReference>
<dbReference type="RefSeq" id="WP_218111358.1">
    <property type="nucleotide sequence ID" value="NZ_CP065383.1"/>
</dbReference>
<accession>A0A7T1F3H0</accession>
<dbReference type="EMBL" id="CP065383">
    <property type="protein sequence ID" value="QPM68867.1"/>
    <property type="molecule type" value="Genomic_DNA"/>
</dbReference>
<name>A0A7T1F3H0_ATRLM</name>
<evidence type="ECO:0000259" key="1">
    <source>
        <dbReference type="Pfam" id="PF18563"/>
    </source>
</evidence>